<accession>A0A9N8WRV5</accession>
<comment type="caution">
    <text evidence="2">The sequence shown here is derived from an EMBL/GenBank/DDBJ whole genome shotgun (WGS) entry which is preliminary data.</text>
</comment>
<proteinExistence type="predicted"/>
<evidence type="ECO:0000313" key="3">
    <source>
        <dbReference type="Proteomes" id="UP000789739"/>
    </source>
</evidence>
<name>A0A9N8WRV5_9GLOM</name>
<dbReference type="Proteomes" id="UP000789739">
    <property type="component" value="Unassembled WGS sequence"/>
</dbReference>
<dbReference type="EMBL" id="CAJVPI010000173">
    <property type="protein sequence ID" value="CAG8494492.1"/>
    <property type="molecule type" value="Genomic_DNA"/>
</dbReference>
<feature type="region of interest" description="Disordered" evidence="1">
    <location>
        <begin position="91"/>
        <end position="139"/>
    </location>
</feature>
<evidence type="ECO:0000313" key="2">
    <source>
        <dbReference type="EMBL" id="CAG8494492.1"/>
    </source>
</evidence>
<dbReference type="AlphaFoldDB" id="A0A9N8WRV5"/>
<keyword evidence="3" id="KW-1185">Reference proteome</keyword>
<dbReference type="Gene3D" id="1.10.30.10">
    <property type="entry name" value="High mobility group box domain"/>
    <property type="match status" value="1"/>
</dbReference>
<feature type="compositionally biased region" description="Basic and acidic residues" evidence="1">
    <location>
        <begin position="91"/>
        <end position="120"/>
    </location>
</feature>
<gene>
    <name evidence="2" type="ORF">PBRASI_LOCUS2281</name>
</gene>
<dbReference type="SUPFAM" id="SSF47095">
    <property type="entry name" value="HMG-box"/>
    <property type="match status" value="1"/>
</dbReference>
<protein>
    <submittedName>
        <fullName evidence="2">776_t:CDS:1</fullName>
    </submittedName>
</protein>
<sequence length="177" mass="20305">MDDGNSLMPNDVTVDALQNNIRIRCAEETLATIEIPSAPLELRRKPINGFILFRNLLFAALAKTDQFLNYRCSSVAGTAWKKMPSEVKDKFSKTVMESKHSRQSERGRKDKRQHSDENHKNIKKRRQYKDRKTVSTNPTITTSRSYEQCTVTDTVFTYTCNSCGLINDVSIQDIPHF</sequence>
<dbReference type="InterPro" id="IPR036910">
    <property type="entry name" value="HMG_box_dom_sf"/>
</dbReference>
<organism evidence="2 3">
    <name type="scientific">Paraglomus brasilianum</name>
    <dbReference type="NCBI Taxonomy" id="144538"/>
    <lineage>
        <taxon>Eukaryota</taxon>
        <taxon>Fungi</taxon>
        <taxon>Fungi incertae sedis</taxon>
        <taxon>Mucoromycota</taxon>
        <taxon>Glomeromycotina</taxon>
        <taxon>Glomeromycetes</taxon>
        <taxon>Paraglomerales</taxon>
        <taxon>Paraglomeraceae</taxon>
        <taxon>Paraglomus</taxon>
    </lineage>
</organism>
<evidence type="ECO:0000256" key="1">
    <source>
        <dbReference type="SAM" id="MobiDB-lite"/>
    </source>
</evidence>
<reference evidence="2" key="1">
    <citation type="submission" date="2021-06" db="EMBL/GenBank/DDBJ databases">
        <authorList>
            <person name="Kallberg Y."/>
            <person name="Tangrot J."/>
            <person name="Rosling A."/>
        </authorList>
    </citation>
    <scope>NUCLEOTIDE SEQUENCE</scope>
    <source>
        <strain evidence="2">BR232B</strain>
    </source>
</reference>